<keyword evidence="2" id="KW-1185">Reference proteome</keyword>
<evidence type="ECO:0000313" key="1">
    <source>
        <dbReference type="EMBL" id="GIE99993.1"/>
    </source>
</evidence>
<dbReference type="AlphaFoldDB" id="A0A919K7L7"/>
<sequence length="136" mass="14201">MSTIIKFFVAPDDEVAAGVAKGGPGDDLNPAVYGNFDVWTALGEWDTILTGAGADNTDVVSDDGDPLVLAASPTLTAALAGADAATVARTGERWRTLRADEGEDFDEELVHDLLTEIAGLAAAARRTDGDLYCWVC</sequence>
<gene>
    <name evidence="1" type="ORF">Ari01nite_74580</name>
</gene>
<evidence type="ECO:0008006" key="3">
    <source>
        <dbReference type="Google" id="ProtNLM"/>
    </source>
</evidence>
<dbReference type="Proteomes" id="UP000636960">
    <property type="component" value="Unassembled WGS sequence"/>
</dbReference>
<protein>
    <recommendedName>
        <fullName evidence="3">DUF1877 family protein</fullName>
    </recommendedName>
</protein>
<organism evidence="1 2">
    <name type="scientific">Paractinoplanes rishiriensis</name>
    <dbReference type="NCBI Taxonomy" id="1050105"/>
    <lineage>
        <taxon>Bacteria</taxon>
        <taxon>Bacillati</taxon>
        <taxon>Actinomycetota</taxon>
        <taxon>Actinomycetes</taxon>
        <taxon>Micromonosporales</taxon>
        <taxon>Micromonosporaceae</taxon>
        <taxon>Paractinoplanes</taxon>
    </lineage>
</organism>
<comment type="caution">
    <text evidence="1">The sequence shown here is derived from an EMBL/GenBank/DDBJ whole genome shotgun (WGS) entry which is preliminary data.</text>
</comment>
<dbReference type="RefSeq" id="WP_203787241.1">
    <property type="nucleotide sequence ID" value="NZ_BOMV01000078.1"/>
</dbReference>
<accession>A0A919K7L7</accession>
<name>A0A919K7L7_9ACTN</name>
<evidence type="ECO:0000313" key="2">
    <source>
        <dbReference type="Proteomes" id="UP000636960"/>
    </source>
</evidence>
<reference evidence="1" key="1">
    <citation type="submission" date="2021-01" db="EMBL/GenBank/DDBJ databases">
        <title>Whole genome shotgun sequence of Actinoplanes rishiriensis NBRC 108556.</title>
        <authorList>
            <person name="Komaki H."/>
            <person name="Tamura T."/>
        </authorList>
    </citation>
    <scope>NUCLEOTIDE SEQUENCE</scope>
    <source>
        <strain evidence="1">NBRC 108556</strain>
    </source>
</reference>
<proteinExistence type="predicted"/>
<dbReference type="EMBL" id="BOMV01000078">
    <property type="protein sequence ID" value="GIE99993.1"/>
    <property type="molecule type" value="Genomic_DNA"/>
</dbReference>